<dbReference type="Gene3D" id="1.10.30.50">
    <property type="match status" value="1"/>
</dbReference>
<dbReference type="CDD" id="cd00085">
    <property type="entry name" value="HNHc"/>
    <property type="match status" value="1"/>
</dbReference>
<feature type="domain" description="HNH nuclease" evidence="1">
    <location>
        <begin position="12"/>
        <end position="66"/>
    </location>
</feature>
<dbReference type="GO" id="GO:0004519">
    <property type="term" value="F:endonuclease activity"/>
    <property type="evidence" value="ECO:0007669"/>
    <property type="project" value="InterPro"/>
</dbReference>
<evidence type="ECO:0000313" key="2">
    <source>
        <dbReference type="EMBL" id="KKL27503.1"/>
    </source>
</evidence>
<dbReference type="EMBL" id="LAZR01035440">
    <property type="protein sequence ID" value="KKL27503.1"/>
    <property type="molecule type" value="Genomic_DNA"/>
</dbReference>
<dbReference type="GO" id="GO:0003676">
    <property type="term" value="F:nucleic acid binding"/>
    <property type="evidence" value="ECO:0007669"/>
    <property type="project" value="InterPro"/>
</dbReference>
<name>A0A0F9EUL2_9ZZZZ</name>
<organism evidence="2">
    <name type="scientific">marine sediment metagenome</name>
    <dbReference type="NCBI Taxonomy" id="412755"/>
    <lineage>
        <taxon>unclassified sequences</taxon>
        <taxon>metagenomes</taxon>
        <taxon>ecological metagenomes</taxon>
    </lineage>
</organism>
<dbReference type="AlphaFoldDB" id="A0A0F9EUL2"/>
<dbReference type="GO" id="GO:0008270">
    <property type="term" value="F:zinc ion binding"/>
    <property type="evidence" value="ECO:0007669"/>
    <property type="project" value="InterPro"/>
</dbReference>
<dbReference type="SMART" id="SM00507">
    <property type="entry name" value="HNHc"/>
    <property type="match status" value="1"/>
</dbReference>
<accession>A0A0F9EUL2</accession>
<dbReference type="Pfam" id="PF01844">
    <property type="entry name" value="HNH"/>
    <property type="match status" value="1"/>
</dbReference>
<protein>
    <recommendedName>
        <fullName evidence="1">HNH nuclease domain-containing protein</fullName>
    </recommendedName>
</protein>
<gene>
    <name evidence="2" type="ORF">LCGC14_2384480</name>
</gene>
<proteinExistence type="predicted"/>
<comment type="caution">
    <text evidence="2">The sequence shown here is derived from an EMBL/GenBank/DDBJ whole genome shotgun (WGS) entry which is preliminary data.</text>
</comment>
<sequence length="72" mass="8586">MKMLGFKRCPEWLKRAYRKAVNYICEDCLKHEDKVGPLQPHRIIPGYKGGTYRPGNVKMLCNNCHRNYDEDW</sequence>
<dbReference type="InterPro" id="IPR002711">
    <property type="entry name" value="HNH"/>
</dbReference>
<reference evidence="2" key="1">
    <citation type="journal article" date="2015" name="Nature">
        <title>Complex archaea that bridge the gap between prokaryotes and eukaryotes.</title>
        <authorList>
            <person name="Spang A."/>
            <person name="Saw J.H."/>
            <person name="Jorgensen S.L."/>
            <person name="Zaremba-Niedzwiedzka K."/>
            <person name="Martijn J."/>
            <person name="Lind A.E."/>
            <person name="van Eijk R."/>
            <person name="Schleper C."/>
            <person name="Guy L."/>
            <person name="Ettema T.J."/>
        </authorList>
    </citation>
    <scope>NUCLEOTIDE SEQUENCE</scope>
</reference>
<evidence type="ECO:0000259" key="1">
    <source>
        <dbReference type="SMART" id="SM00507"/>
    </source>
</evidence>
<dbReference type="InterPro" id="IPR003615">
    <property type="entry name" value="HNH_nuc"/>
</dbReference>